<gene>
    <name evidence="4" type="ORF">CUTER_09675</name>
</gene>
<name>A0A0G3HIY2_9CORY</name>
<evidence type="ECO:0000256" key="2">
    <source>
        <dbReference type="SAM" id="Phobius"/>
    </source>
</evidence>
<dbReference type="AlphaFoldDB" id="A0A0G3HIY2"/>
<feature type="region of interest" description="Disordered" evidence="1">
    <location>
        <begin position="64"/>
        <end position="135"/>
    </location>
</feature>
<organism evidence="4 5">
    <name type="scientific">Corynebacterium uterequi</name>
    <dbReference type="NCBI Taxonomy" id="1072256"/>
    <lineage>
        <taxon>Bacteria</taxon>
        <taxon>Bacillati</taxon>
        <taxon>Actinomycetota</taxon>
        <taxon>Actinomycetes</taxon>
        <taxon>Mycobacteriales</taxon>
        <taxon>Corynebacteriaceae</taxon>
        <taxon>Corynebacterium</taxon>
    </lineage>
</organism>
<keyword evidence="5" id="KW-1185">Reference proteome</keyword>
<feature type="compositionally biased region" description="Acidic residues" evidence="1">
    <location>
        <begin position="1"/>
        <end position="12"/>
    </location>
</feature>
<feature type="compositionally biased region" description="Low complexity" evidence="1">
    <location>
        <begin position="67"/>
        <end position="83"/>
    </location>
</feature>
<keyword evidence="2" id="KW-1133">Transmembrane helix</keyword>
<dbReference type="PATRIC" id="fig|1072256.5.peg.1906"/>
<feature type="compositionally biased region" description="Low complexity" evidence="1">
    <location>
        <begin position="117"/>
        <end position="128"/>
    </location>
</feature>
<evidence type="ECO:0000259" key="3">
    <source>
        <dbReference type="Pfam" id="PF13399"/>
    </source>
</evidence>
<evidence type="ECO:0000313" key="4">
    <source>
        <dbReference type="EMBL" id="AKK11903.1"/>
    </source>
</evidence>
<dbReference type="Pfam" id="PF13399">
    <property type="entry name" value="LytR_C"/>
    <property type="match status" value="1"/>
</dbReference>
<keyword evidence="2" id="KW-0472">Membrane</keyword>
<dbReference type="STRING" id="1072256.CUTER_09675"/>
<protein>
    <submittedName>
        <fullName evidence="4">LytR cell envelope-related transcriptional attenuator</fullName>
    </submittedName>
</protein>
<feature type="transmembrane region" description="Helical" evidence="2">
    <location>
        <begin position="35"/>
        <end position="53"/>
    </location>
</feature>
<feature type="domain" description="LytR/CpsA/Psr regulator C-terminal" evidence="3">
    <location>
        <begin position="133"/>
        <end position="200"/>
    </location>
</feature>
<dbReference type="Gene3D" id="3.30.70.2390">
    <property type="match status" value="1"/>
</dbReference>
<reference evidence="5" key="2">
    <citation type="submission" date="2015-05" db="EMBL/GenBank/DDBJ databases">
        <title>Complete genome sequence of Corynebacterium uterequi DSM 45634, isolated from the uterus of a maiden mare.</title>
        <authorList>
            <person name="Ruckert C."/>
            <person name="Albersmeier A."/>
            <person name="Winkler A."/>
            <person name="Tauch A."/>
        </authorList>
    </citation>
    <scope>NUCLEOTIDE SEQUENCE [LARGE SCALE GENOMIC DNA]</scope>
    <source>
        <strain evidence="5">DSM 45634</strain>
    </source>
</reference>
<dbReference type="InterPro" id="IPR027381">
    <property type="entry name" value="LytR/CpsA/Psr_C"/>
</dbReference>
<feature type="region of interest" description="Disordered" evidence="1">
    <location>
        <begin position="1"/>
        <end position="21"/>
    </location>
</feature>
<dbReference type="KEGG" id="cut:CUTER_09675"/>
<keyword evidence="2" id="KW-0812">Transmembrane</keyword>
<accession>A0A0G3HIY2</accession>
<sequence>MNDNDQVLDDYDPSDRSTGGAHAVAGGATGLPVRGLAMVLIAIAILFGLWGLYSLTQGSPNATPDNTAAAGSASTSVSPAPAGDAASATKPSADASATSTSGKPDADGKDAEGSTNAPAPAAQPAPAASGPTEINILNNSTVSGLAEQTHQHFYASGKKVGQHGNLPEQAAKLQRNTVFYQPGDAAGEQAARDLVAELKNTYGVDAVAEPNIDQLPGDFRGNGEITLALIGALNF</sequence>
<dbReference type="Proteomes" id="UP000035548">
    <property type="component" value="Chromosome"/>
</dbReference>
<proteinExistence type="predicted"/>
<evidence type="ECO:0000256" key="1">
    <source>
        <dbReference type="SAM" id="MobiDB-lite"/>
    </source>
</evidence>
<reference evidence="4 5" key="1">
    <citation type="journal article" date="2015" name="Genome Announc.">
        <title>Virulence Factor Genes Detected in the Complete Genome Sequence of Corynebacterium uterequi DSM 45634, Isolated from the Uterus of a Maiden Mare.</title>
        <authorList>
            <person name="Ruckert C."/>
            <person name="Kriete M."/>
            <person name="Jaenicke S."/>
            <person name="Winkler A."/>
            <person name="Tauch A."/>
        </authorList>
    </citation>
    <scope>NUCLEOTIDE SEQUENCE [LARGE SCALE GENOMIC DNA]</scope>
    <source>
        <strain evidence="4 5">DSM 45634</strain>
    </source>
</reference>
<dbReference type="EMBL" id="CP011546">
    <property type="protein sequence ID" value="AKK11903.1"/>
    <property type="molecule type" value="Genomic_DNA"/>
</dbReference>
<evidence type="ECO:0000313" key="5">
    <source>
        <dbReference type="Proteomes" id="UP000035548"/>
    </source>
</evidence>